<evidence type="ECO:0000313" key="2">
    <source>
        <dbReference type="EMBL" id="BCA28372.1"/>
    </source>
</evidence>
<evidence type="ECO:0000313" key="3">
    <source>
        <dbReference type="Proteomes" id="UP000501237"/>
    </source>
</evidence>
<proteinExistence type="predicted"/>
<dbReference type="EMBL" id="AP022642">
    <property type="protein sequence ID" value="BCA28372.1"/>
    <property type="molecule type" value="Genomic_DNA"/>
</dbReference>
<feature type="transmembrane region" description="Helical" evidence="1">
    <location>
        <begin position="92"/>
        <end position="117"/>
    </location>
</feature>
<keyword evidence="1" id="KW-1133">Transmembrane helix</keyword>
<keyword evidence="1" id="KW-0472">Membrane</keyword>
<dbReference type="Proteomes" id="UP000501237">
    <property type="component" value="Chromosome"/>
</dbReference>
<organism evidence="2 3">
    <name type="scientific">Metapseudomonas otitidis</name>
    <dbReference type="NCBI Taxonomy" id="319939"/>
    <lineage>
        <taxon>Bacteria</taxon>
        <taxon>Pseudomonadati</taxon>
        <taxon>Pseudomonadota</taxon>
        <taxon>Gammaproteobacteria</taxon>
        <taxon>Pseudomonadales</taxon>
        <taxon>Pseudomonadaceae</taxon>
        <taxon>Metapseudomonas</taxon>
    </lineage>
</organism>
<reference evidence="2 3" key="1">
    <citation type="journal article" date="2020" name="Microbiol. Resour. Announc.">
        <title>Complete genome sequence of Pseudomonas otitidis strain MrB4, isolated from Lake Biwa in Japan.</title>
        <authorList>
            <person name="Miyazaki K."/>
            <person name="Hase E."/>
            <person name="Maruya T."/>
        </authorList>
    </citation>
    <scope>NUCLEOTIDE SEQUENCE [LARGE SCALE GENOMIC DNA]</scope>
    <source>
        <strain evidence="2 3">MrB4</strain>
    </source>
</reference>
<dbReference type="GeneID" id="57397569"/>
<name>A0A679GGU4_9GAMM</name>
<gene>
    <name evidence="2" type="ORF">PtoMrB4_23490</name>
</gene>
<keyword evidence="1" id="KW-0812">Transmembrane</keyword>
<dbReference type="KEGG" id="poj:PtoMrB4_23490"/>
<protein>
    <submittedName>
        <fullName evidence="2">Uncharacterized protein</fullName>
    </submittedName>
</protein>
<accession>A0A679GGU4</accession>
<evidence type="ECO:0000256" key="1">
    <source>
        <dbReference type="SAM" id="Phobius"/>
    </source>
</evidence>
<dbReference type="AlphaFoldDB" id="A0A679GGU4"/>
<sequence length="266" mass="28849">MQCPKCNYEPTLSEVQRSPNDCVSCGINYEGHARHMAELAEKKKAEAQLNASMAKAPPAIKNAIAKYPGAQPVVVVDINMSFWSMVMFMVKWVFATIPAAIIIALIVYGGISIFGIVGSAFDAPNYQTGSIQPKTSSGGYSVDPPRPSAPAQVVSAALIGKGFDEGEFGNDKITISILFKNDGSKGIRAFDGVLEFTDLLGNVILRSNVRVNESLPAGQSLPWDGSIDYNEFIASNRNLRNETQENVRLNFELGKVLYSDGSKEEF</sequence>
<dbReference type="RefSeq" id="WP_172432196.1">
    <property type="nucleotide sequence ID" value="NZ_AP022642.1"/>
</dbReference>